<feature type="compositionally biased region" description="Polar residues" evidence="6">
    <location>
        <begin position="442"/>
        <end position="452"/>
    </location>
</feature>
<accession>A0A8J5RDR0</accession>
<keyword evidence="4" id="KW-0862">Zinc</keyword>
<feature type="compositionally biased region" description="Basic residues" evidence="6">
    <location>
        <begin position="15"/>
        <end position="25"/>
    </location>
</feature>
<dbReference type="PANTHER" id="PTHR24006">
    <property type="entry name" value="UBIQUITIN CARBOXYL-TERMINAL HYDROLASE"/>
    <property type="match status" value="1"/>
</dbReference>
<evidence type="ECO:0000256" key="2">
    <source>
        <dbReference type="ARBA" id="ARBA00022723"/>
    </source>
</evidence>
<dbReference type="GO" id="GO:0004843">
    <property type="term" value="F:cysteine-type deubiquitinase activity"/>
    <property type="evidence" value="ECO:0007669"/>
    <property type="project" value="InterPro"/>
</dbReference>
<evidence type="ECO:0000256" key="4">
    <source>
        <dbReference type="ARBA" id="ARBA00022833"/>
    </source>
</evidence>
<dbReference type="Pfam" id="PF02148">
    <property type="entry name" value="zf-UBP"/>
    <property type="match status" value="1"/>
</dbReference>
<dbReference type="InterPro" id="IPR050164">
    <property type="entry name" value="Peptidase_C19"/>
</dbReference>
<feature type="compositionally biased region" description="Polar residues" evidence="6">
    <location>
        <begin position="417"/>
        <end position="426"/>
    </location>
</feature>
<keyword evidence="3 5" id="KW-0863">Zinc-finger</keyword>
<evidence type="ECO:0000256" key="5">
    <source>
        <dbReference type="PROSITE-ProRule" id="PRU00502"/>
    </source>
</evidence>
<feature type="compositionally biased region" description="Low complexity" evidence="6">
    <location>
        <begin position="379"/>
        <end position="396"/>
    </location>
</feature>
<feature type="compositionally biased region" description="Basic and acidic residues" evidence="6">
    <location>
        <begin position="427"/>
        <end position="441"/>
    </location>
</feature>
<dbReference type="GO" id="GO:0016579">
    <property type="term" value="P:protein deubiquitination"/>
    <property type="evidence" value="ECO:0007669"/>
    <property type="project" value="InterPro"/>
</dbReference>
<dbReference type="InterPro" id="IPR028889">
    <property type="entry name" value="USP"/>
</dbReference>
<evidence type="ECO:0000256" key="6">
    <source>
        <dbReference type="SAM" id="MobiDB-lite"/>
    </source>
</evidence>
<feature type="compositionally biased region" description="Polar residues" evidence="6">
    <location>
        <begin position="870"/>
        <end position="881"/>
    </location>
</feature>
<evidence type="ECO:0000313" key="10">
    <source>
        <dbReference type="Proteomes" id="UP000729402"/>
    </source>
</evidence>
<feature type="compositionally biased region" description="Basic and acidic residues" evidence="6">
    <location>
        <begin position="910"/>
        <end position="922"/>
    </location>
</feature>
<evidence type="ECO:0008006" key="11">
    <source>
        <dbReference type="Google" id="ProtNLM"/>
    </source>
</evidence>
<dbReference type="FunFam" id="3.30.40.10:FF:000606">
    <property type="entry name" value="Ubiquitinyl hydrolase 1"/>
    <property type="match status" value="1"/>
</dbReference>
<keyword evidence="2" id="KW-0479">Metal-binding</keyword>
<evidence type="ECO:0000259" key="8">
    <source>
        <dbReference type="PROSITE" id="PS50271"/>
    </source>
</evidence>
<comment type="caution">
    <text evidence="9">The sequence shown here is derived from an EMBL/GenBank/DDBJ whole genome shotgun (WGS) entry which is preliminary data.</text>
</comment>
<proteinExistence type="inferred from homology"/>
<dbReference type="GO" id="GO:0005829">
    <property type="term" value="C:cytosol"/>
    <property type="evidence" value="ECO:0007669"/>
    <property type="project" value="TreeGrafter"/>
</dbReference>
<reference evidence="9" key="2">
    <citation type="submission" date="2021-02" db="EMBL/GenBank/DDBJ databases">
        <authorList>
            <person name="Kimball J.A."/>
            <person name="Haas M.W."/>
            <person name="Macchietto M."/>
            <person name="Kono T."/>
            <person name="Duquette J."/>
            <person name="Shao M."/>
        </authorList>
    </citation>
    <scope>NUCLEOTIDE SEQUENCE</scope>
    <source>
        <tissue evidence="9">Fresh leaf tissue</tissue>
    </source>
</reference>
<reference evidence="9" key="1">
    <citation type="journal article" date="2021" name="bioRxiv">
        <title>Whole Genome Assembly and Annotation of Northern Wild Rice, Zizania palustris L., Supports a Whole Genome Duplication in the Zizania Genus.</title>
        <authorList>
            <person name="Haas M."/>
            <person name="Kono T."/>
            <person name="Macchietto M."/>
            <person name="Millas R."/>
            <person name="McGilp L."/>
            <person name="Shao M."/>
            <person name="Duquette J."/>
            <person name="Hirsch C.N."/>
            <person name="Kimball J."/>
        </authorList>
    </citation>
    <scope>NUCLEOTIDE SEQUENCE</scope>
    <source>
        <tissue evidence="9">Fresh leaf tissue</tissue>
    </source>
</reference>
<feature type="domain" description="UBP-type" evidence="8">
    <location>
        <begin position="90"/>
        <end position="213"/>
    </location>
</feature>
<sequence>MVCVSGDSVSEVMGKKVKAKGRNPRRGQQPEPTAAASDAGSGDAASRDVGNSTEEAAASASGREQCGHYTRDSAHLDKVLLEIMSSKHLASCEHCREDAPRKKGGGGGKEKGGKQQKKKGGGQKGASAKEQAKVKSDMWVCLDCGRHFCGGEVDVTKPYGHARRHAKQDRHWWAARFDDPTVAFCLSCEKEVSIQIPRVETVATAPADDKVVGAVDIDVLGLANFHGSVIRGLPNLGNTCFFNAVMQSLLALDRLRSKMLAPDVPTGALLMSLKKLFMETSASNDAGGALSPKNLFSNICSRYPQFRGYQMQDSHELLRCFLDGLHTEENEARKLVDEASSAKVPTIVDSIFGGQLSSTVSSTECAHSSVKHDQFLDLSLPVPSRRPPVKSVSSLPAKRTKQSMRDRNKNRRYVKVSGTQASPTTEENNKEKIQTVAKRNDSQIPGSESGQVVSEKDPASSECSESCASVNNPELTAASNVEDGACWLDYLADADEAKSEILDSAESTEAGQIWEGEGVIYGPFLMQDDVLSKGQILDSEHSDENIVDDAMSSQPVILLPYKKIGSADEEMDGTTGTSQKPEDAVPLPAYSPLTENNAQPASGGDGEQDDYVGLGDMFNEPEVTSEVKKETGTVEDSNVMAWSSTSAEDEVDDSNAPVSVEGCLALFTEPELLSEPWHCEHCSNSVACPNTNDGKGDEIVASDNERWDGENMMAGGDEKQNDDKLIVSCIKKEGIGQIMATVGCSDSLNTDMNTKKGNSVNSSLAGDGNFPDNGKIALLKTGALSVIDKTELADSKAYHMESRGLNNSAMEYTSSNKQPHESDQHKDEHNVFVTSEETTVTQSSRNNESASCSTTNNKEAECGAGAEEIVTSSLPSETQRILPSDKDNGDVITRNQGRRKHIKMAGKSHQRQDNQNEQKENGKKVFRAATRRILISKTPPVLTINLNRFSQDSHGRLKKLKGHVRFKEMLDVRPFMDPRSMENENTTYLLVGVVEHLGSMSAGHYVAYVRTGKIGGRQQRSSDSKLWFYASDAQVREASLEEVLNCEAYILFYERVGD</sequence>
<dbReference type="EMBL" id="JAAALK010000287">
    <property type="protein sequence ID" value="KAG8057305.1"/>
    <property type="molecule type" value="Genomic_DNA"/>
</dbReference>
<feature type="compositionally biased region" description="Low complexity" evidence="6">
    <location>
        <begin position="34"/>
        <end position="44"/>
    </location>
</feature>
<feature type="region of interest" description="Disordered" evidence="6">
    <location>
        <begin position="567"/>
        <end position="610"/>
    </location>
</feature>
<feature type="region of interest" description="Disordered" evidence="6">
    <location>
        <begin position="94"/>
        <end position="130"/>
    </location>
</feature>
<dbReference type="PROSITE" id="PS50235">
    <property type="entry name" value="USP_3"/>
    <property type="match status" value="1"/>
</dbReference>
<dbReference type="PROSITE" id="PS50271">
    <property type="entry name" value="ZF_UBP"/>
    <property type="match status" value="1"/>
</dbReference>
<dbReference type="GO" id="GO:0008270">
    <property type="term" value="F:zinc ion binding"/>
    <property type="evidence" value="ECO:0007669"/>
    <property type="project" value="UniProtKB-KW"/>
</dbReference>
<dbReference type="PANTHER" id="PTHR24006:SF781">
    <property type="entry name" value="LD34905P"/>
    <property type="match status" value="1"/>
</dbReference>
<dbReference type="PROSITE" id="PS00973">
    <property type="entry name" value="USP_2"/>
    <property type="match status" value="1"/>
</dbReference>
<dbReference type="AlphaFoldDB" id="A0A8J5RDR0"/>
<name>A0A8J5RDR0_ZIZPA</name>
<dbReference type="FunFam" id="3.90.70.10:FF:000121">
    <property type="entry name" value="Ubiquitinyl hydrolase 1"/>
    <property type="match status" value="1"/>
</dbReference>
<feature type="region of interest" description="Disordered" evidence="6">
    <location>
        <begin position="836"/>
        <end position="922"/>
    </location>
</feature>
<dbReference type="GO" id="GO:0005634">
    <property type="term" value="C:nucleus"/>
    <property type="evidence" value="ECO:0007669"/>
    <property type="project" value="TreeGrafter"/>
</dbReference>
<dbReference type="InterPro" id="IPR018200">
    <property type="entry name" value="USP_CS"/>
</dbReference>
<evidence type="ECO:0000256" key="3">
    <source>
        <dbReference type="ARBA" id="ARBA00022771"/>
    </source>
</evidence>
<keyword evidence="10" id="KW-1185">Reference proteome</keyword>
<feature type="compositionally biased region" description="Basic residues" evidence="6">
    <location>
        <begin position="398"/>
        <end position="414"/>
    </location>
</feature>
<feature type="region of interest" description="Disordered" evidence="6">
    <location>
        <begin position="379"/>
        <end position="467"/>
    </location>
</feature>
<feature type="region of interest" description="Disordered" evidence="6">
    <location>
        <begin position="1"/>
        <end position="66"/>
    </location>
</feature>
<dbReference type="OrthoDB" id="2020758at2759"/>
<dbReference type="InterPro" id="IPR001394">
    <property type="entry name" value="Peptidase_C19_UCH"/>
</dbReference>
<protein>
    <recommendedName>
        <fullName evidence="11">Ubiquitinyl hydrolase 1</fullName>
    </recommendedName>
</protein>
<dbReference type="InterPro" id="IPR001607">
    <property type="entry name" value="Znf_UBP"/>
</dbReference>
<comment type="similarity">
    <text evidence="1">Belongs to the peptidase C19 family.</text>
</comment>
<gene>
    <name evidence="9" type="ORF">GUJ93_ZPchr0002g24541</name>
</gene>
<organism evidence="9 10">
    <name type="scientific">Zizania palustris</name>
    <name type="common">Northern wild rice</name>
    <dbReference type="NCBI Taxonomy" id="103762"/>
    <lineage>
        <taxon>Eukaryota</taxon>
        <taxon>Viridiplantae</taxon>
        <taxon>Streptophyta</taxon>
        <taxon>Embryophyta</taxon>
        <taxon>Tracheophyta</taxon>
        <taxon>Spermatophyta</taxon>
        <taxon>Magnoliopsida</taxon>
        <taxon>Liliopsida</taxon>
        <taxon>Poales</taxon>
        <taxon>Poaceae</taxon>
        <taxon>BOP clade</taxon>
        <taxon>Oryzoideae</taxon>
        <taxon>Oryzeae</taxon>
        <taxon>Zizaniinae</taxon>
        <taxon>Zizania</taxon>
    </lineage>
</organism>
<feature type="compositionally biased region" description="Polar residues" evidence="6">
    <location>
        <begin position="845"/>
        <end position="857"/>
    </location>
</feature>
<feature type="compositionally biased region" description="Basic residues" evidence="6">
    <location>
        <begin position="896"/>
        <end position="909"/>
    </location>
</feature>
<feature type="domain" description="USP" evidence="7">
    <location>
        <begin position="231"/>
        <end position="1056"/>
    </location>
</feature>
<dbReference type="Pfam" id="PF00443">
    <property type="entry name" value="UCH"/>
    <property type="match status" value="2"/>
</dbReference>
<evidence type="ECO:0000256" key="1">
    <source>
        <dbReference type="ARBA" id="ARBA00009085"/>
    </source>
</evidence>
<evidence type="ECO:0000313" key="9">
    <source>
        <dbReference type="EMBL" id="KAG8057305.1"/>
    </source>
</evidence>
<evidence type="ECO:0000259" key="7">
    <source>
        <dbReference type="PROSITE" id="PS50235"/>
    </source>
</evidence>
<dbReference type="Proteomes" id="UP000729402">
    <property type="component" value="Unassembled WGS sequence"/>
</dbReference>
<dbReference type="PROSITE" id="PS00972">
    <property type="entry name" value="USP_1"/>
    <property type="match status" value="1"/>
</dbReference>